<dbReference type="PATRIC" id="fig|217031.4.peg.6671"/>
<evidence type="ECO:0000313" key="2">
    <source>
        <dbReference type="EMBL" id="KRG10880.1"/>
    </source>
</evidence>
<protein>
    <submittedName>
        <fullName evidence="2">Acetyltransferase</fullName>
    </submittedName>
</protein>
<dbReference type="GO" id="GO:0004343">
    <property type="term" value="F:glucosamine 6-phosphate N-acetyltransferase activity"/>
    <property type="evidence" value="ECO:0007669"/>
    <property type="project" value="TreeGrafter"/>
</dbReference>
<dbReference type="PROSITE" id="PS51186">
    <property type="entry name" value="GNAT"/>
    <property type="match status" value="1"/>
</dbReference>
<dbReference type="InterPro" id="IPR000182">
    <property type="entry name" value="GNAT_dom"/>
</dbReference>
<gene>
    <name evidence="2" type="ORF">ACA29_19715</name>
</gene>
<dbReference type="Pfam" id="PF13673">
    <property type="entry name" value="Acetyltransf_10"/>
    <property type="match status" value="1"/>
</dbReference>
<comment type="caution">
    <text evidence="2">The sequence shown here is derived from an EMBL/GenBank/DDBJ whole genome shotgun (WGS) entry which is preliminary data.</text>
</comment>
<feature type="domain" description="N-acetyltransferase" evidence="1">
    <location>
        <begin position="2"/>
        <end position="141"/>
    </location>
</feature>
<dbReference type="AlphaFoldDB" id="A0A0Q9XR97"/>
<organism evidence="2 3">
    <name type="scientific">Lederbergia galactosidilytica</name>
    <dbReference type="NCBI Taxonomy" id="217031"/>
    <lineage>
        <taxon>Bacteria</taxon>
        <taxon>Bacillati</taxon>
        <taxon>Bacillota</taxon>
        <taxon>Bacilli</taxon>
        <taxon>Bacillales</taxon>
        <taxon>Bacillaceae</taxon>
        <taxon>Lederbergia</taxon>
    </lineage>
</organism>
<dbReference type="Gene3D" id="3.40.630.30">
    <property type="match status" value="1"/>
</dbReference>
<reference evidence="2 3" key="1">
    <citation type="submission" date="2015-06" db="EMBL/GenBank/DDBJ databases">
        <title>Genome sequencing project of Bacillus galactosidilyticus PL133.</title>
        <authorList>
            <person name="Gaiero J."/>
            <person name="Nicol R."/>
            <person name="Habash M."/>
        </authorList>
    </citation>
    <scope>NUCLEOTIDE SEQUENCE [LARGE SCALE GENOMIC DNA]</scope>
    <source>
        <strain evidence="2 3">PL133</strain>
    </source>
</reference>
<sequence>MQAVQATTEQQLNDAFYVRKKVFVEEQKVPLELEIDEFENESAHFILYNHDKPIGAGRFRMVEDFGKIERICILSSSRALGAGKKVMEAIEGFARKKAIQQLKLHAQITAIPFYEKLGYMVCSEEFMDAGIPHKTMTNDDQAIKCR</sequence>
<dbReference type="Proteomes" id="UP000053881">
    <property type="component" value="Unassembled WGS sequence"/>
</dbReference>
<name>A0A0Q9XR97_9BACI</name>
<accession>A0A0Q9XR97</accession>
<dbReference type="CDD" id="cd04301">
    <property type="entry name" value="NAT_SF"/>
    <property type="match status" value="1"/>
</dbReference>
<dbReference type="EMBL" id="LGPB01000133">
    <property type="protein sequence ID" value="KRG10880.1"/>
    <property type="molecule type" value="Genomic_DNA"/>
</dbReference>
<proteinExistence type="predicted"/>
<dbReference type="PANTHER" id="PTHR13355:SF11">
    <property type="entry name" value="GLUCOSAMINE 6-PHOSPHATE N-ACETYLTRANSFERASE"/>
    <property type="match status" value="1"/>
</dbReference>
<dbReference type="SUPFAM" id="SSF55729">
    <property type="entry name" value="Acyl-CoA N-acyltransferases (Nat)"/>
    <property type="match status" value="1"/>
</dbReference>
<evidence type="ECO:0000313" key="3">
    <source>
        <dbReference type="Proteomes" id="UP000053881"/>
    </source>
</evidence>
<keyword evidence="2" id="KW-0808">Transferase</keyword>
<dbReference type="InterPro" id="IPR039143">
    <property type="entry name" value="GNPNAT1-like"/>
</dbReference>
<dbReference type="InterPro" id="IPR016181">
    <property type="entry name" value="Acyl_CoA_acyltransferase"/>
</dbReference>
<dbReference type="PANTHER" id="PTHR13355">
    <property type="entry name" value="GLUCOSAMINE 6-PHOSPHATE N-ACETYLTRANSFERASE"/>
    <property type="match status" value="1"/>
</dbReference>
<evidence type="ECO:0000259" key="1">
    <source>
        <dbReference type="PROSITE" id="PS51186"/>
    </source>
</evidence>